<sequence length="191" mass="21518">MINEFDEKLRKIERIQEKLALRVEERPLRPEEVKTVAAVDVSYRGDTARGAFVLCSYPDCEVLRTKVVETEVSFPYIPTFFFLRETRPILLALRGEEFDLLLVEGHGKAHPRGYGLACHIGLLIERPVIGVAKRPLKGVAEKDFRKVGKAYVSVGHLVDLESAVRLIEPLLEGGYPKPLRLADRLSKRGGL</sequence>
<dbReference type="GO" id="GO:0016891">
    <property type="term" value="F:RNA endonuclease activity producing 5'-phosphomonoesters, hydrolytic mechanism"/>
    <property type="evidence" value="ECO:0007669"/>
    <property type="project" value="TreeGrafter"/>
</dbReference>
<name>A0A2Z2MXM4_9EURY</name>
<dbReference type="GO" id="GO:0000287">
    <property type="term" value="F:magnesium ion binding"/>
    <property type="evidence" value="ECO:0007669"/>
    <property type="project" value="UniProtKB-UniRule"/>
</dbReference>
<dbReference type="Pfam" id="PF04493">
    <property type="entry name" value="Endonuclease_5"/>
    <property type="match status" value="1"/>
</dbReference>
<evidence type="ECO:0000256" key="4">
    <source>
        <dbReference type="ARBA" id="ARBA00022722"/>
    </source>
</evidence>
<dbReference type="GO" id="GO:0043737">
    <property type="term" value="F:deoxyribonuclease V activity"/>
    <property type="evidence" value="ECO:0007669"/>
    <property type="project" value="UniProtKB-UniRule"/>
</dbReference>
<keyword evidence="4 7" id="KW-0540">Nuclease</keyword>
<dbReference type="PANTHER" id="PTHR28511">
    <property type="entry name" value="ENDONUCLEASE V"/>
    <property type="match status" value="1"/>
</dbReference>
<organism evidence="8 9">
    <name type="scientific">Thermococcus radiotolerans</name>
    <dbReference type="NCBI Taxonomy" id="187880"/>
    <lineage>
        <taxon>Archaea</taxon>
        <taxon>Methanobacteriati</taxon>
        <taxon>Methanobacteriota</taxon>
        <taxon>Thermococci</taxon>
        <taxon>Thermococcales</taxon>
        <taxon>Thermococcaceae</taxon>
        <taxon>Thermococcus</taxon>
    </lineage>
</organism>
<evidence type="ECO:0000256" key="7">
    <source>
        <dbReference type="HAMAP-Rule" id="MF_00801"/>
    </source>
</evidence>
<dbReference type="PANTHER" id="PTHR28511:SF1">
    <property type="entry name" value="ENDONUCLEASE V"/>
    <property type="match status" value="1"/>
</dbReference>
<dbReference type="EC" id="3.1.21.7" evidence="7"/>
<accession>A0A2Z2MXM4</accession>
<evidence type="ECO:0000256" key="5">
    <source>
        <dbReference type="ARBA" id="ARBA00022759"/>
    </source>
</evidence>
<comment type="similarity">
    <text evidence="7">Belongs to the endonuclease V family.</text>
</comment>
<keyword evidence="3 7" id="KW-0963">Cytoplasm</keyword>
<keyword evidence="7" id="KW-0234">DNA repair</keyword>
<protein>
    <recommendedName>
        <fullName evidence="7">Endonuclease V</fullName>
        <ecNumber evidence="7">3.1.21.7</ecNumber>
    </recommendedName>
    <alternativeName>
        <fullName evidence="7">Deoxyinosine 3'endonuclease</fullName>
    </alternativeName>
    <alternativeName>
        <fullName evidence="7">Deoxyribonuclease V</fullName>
        <shortName evidence="7">DNase V</shortName>
    </alternativeName>
</protein>
<keyword evidence="7" id="KW-0227">DNA damage</keyword>
<dbReference type="KEGG" id="trl:A3L10_03060"/>
<comment type="cofactor">
    <cofactor evidence="7">
        <name>Mg(2+)</name>
        <dbReference type="ChEBI" id="CHEBI:18420"/>
    </cofactor>
</comment>
<dbReference type="AlphaFoldDB" id="A0A2Z2MXM4"/>
<dbReference type="EMBL" id="CP015106">
    <property type="protein sequence ID" value="ASJ14164.1"/>
    <property type="molecule type" value="Genomic_DNA"/>
</dbReference>
<dbReference type="HAMAP" id="MF_00801">
    <property type="entry name" value="Endonuclease_5"/>
    <property type="match status" value="1"/>
</dbReference>
<dbReference type="GO" id="GO:0005737">
    <property type="term" value="C:cytoplasm"/>
    <property type="evidence" value="ECO:0007669"/>
    <property type="project" value="UniProtKB-SubCell"/>
</dbReference>
<comment type="subcellular location">
    <subcellularLocation>
        <location evidence="2 7">Cytoplasm</location>
    </subcellularLocation>
</comment>
<feature type="binding site" evidence="7">
    <location>
        <position position="104"/>
    </location>
    <ligand>
        <name>Mg(2+)</name>
        <dbReference type="ChEBI" id="CHEBI:18420"/>
    </ligand>
</feature>
<comment type="function">
    <text evidence="7">DNA repair enzyme involved in the repair of deaminated bases. Selectively cleaves double-stranded DNA at the second phosphodiester bond 3' to a deoxyinosine leaving behind the intact lesion on the nicked DNA.</text>
</comment>
<evidence type="ECO:0000256" key="1">
    <source>
        <dbReference type="ARBA" id="ARBA00001835"/>
    </source>
</evidence>
<gene>
    <name evidence="7" type="primary">nfi</name>
    <name evidence="8" type="ORF">A3L10_03060</name>
</gene>
<evidence type="ECO:0000313" key="9">
    <source>
        <dbReference type="Proteomes" id="UP000250085"/>
    </source>
</evidence>
<evidence type="ECO:0000256" key="3">
    <source>
        <dbReference type="ARBA" id="ARBA00022490"/>
    </source>
</evidence>
<dbReference type="GO" id="GO:0003727">
    <property type="term" value="F:single-stranded RNA binding"/>
    <property type="evidence" value="ECO:0007669"/>
    <property type="project" value="TreeGrafter"/>
</dbReference>
<dbReference type="Proteomes" id="UP000250085">
    <property type="component" value="Chromosome"/>
</dbReference>
<keyword evidence="6 7" id="KW-0378">Hydrolase</keyword>
<evidence type="ECO:0000313" key="8">
    <source>
        <dbReference type="EMBL" id="ASJ14164.1"/>
    </source>
</evidence>
<keyword evidence="7" id="KW-0479">Metal-binding</keyword>
<feature type="site" description="Interaction with target DNA" evidence="7">
    <location>
        <position position="76"/>
    </location>
</feature>
<comment type="catalytic activity">
    <reaction evidence="1 7">
        <text>Endonucleolytic cleavage at apurinic or apyrimidinic sites to products with a 5'-phosphate.</text>
        <dbReference type="EC" id="3.1.21.7"/>
    </reaction>
</comment>
<feature type="binding site" evidence="7">
    <location>
        <position position="40"/>
    </location>
    <ligand>
        <name>Mg(2+)</name>
        <dbReference type="ChEBI" id="CHEBI:18420"/>
    </ligand>
</feature>
<dbReference type="RefSeq" id="WP_088866351.1">
    <property type="nucleotide sequence ID" value="NZ_CP015106.1"/>
</dbReference>
<evidence type="ECO:0000256" key="2">
    <source>
        <dbReference type="ARBA" id="ARBA00004496"/>
    </source>
</evidence>
<evidence type="ECO:0000256" key="6">
    <source>
        <dbReference type="ARBA" id="ARBA00022801"/>
    </source>
</evidence>
<dbReference type="GO" id="GO:0006281">
    <property type="term" value="P:DNA repair"/>
    <property type="evidence" value="ECO:0007669"/>
    <property type="project" value="UniProtKB-UniRule"/>
</dbReference>
<keyword evidence="9" id="KW-1185">Reference proteome</keyword>
<keyword evidence="5 7" id="KW-0255">Endonuclease</keyword>
<dbReference type="GeneID" id="33327793"/>
<keyword evidence="7" id="KW-0460">Magnesium</keyword>
<reference evidence="8 9" key="1">
    <citation type="submission" date="2016-04" db="EMBL/GenBank/DDBJ databases">
        <title>Complete genome sequence of Thermococcus radiotolerans type strain EJ2.</title>
        <authorList>
            <person name="Oger P.M."/>
        </authorList>
    </citation>
    <scope>NUCLEOTIDE SEQUENCE [LARGE SCALE GENOMIC DNA]</scope>
    <source>
        <strain evidence="8 9">EJ2</strain>
    </source>
</reference>
<dbReference type="Gene3D" id="3.30.2170.10">
    <property type="entry name" value="archaeoglobus fulgidus dsm 4304 superfamily"/>
    <property type="match status" value="1"/>
</dbReference>
<dbReference type="OrthoDB" id="7885at2157"/>
<dbReference type="CDD" id="cd06559">
    <property type="entry name" value="Endonuclease_V"/>
    <property type="match status" value="1"/>
</dbReference>
<dbReference type="InterPro" id="IPR007581">
    <property type="entry name" value="Endonuclease-V"/>
</dbReference>
<proteinExistence type="inferred from homology"/>